<keyword evidence="1" id="KW-0812">Transmembrane</keyword>
<protein>
    <submittedName>
        <fullName evidence="2">Uncharacterized protein</fullName>
    </submittedName>
</protein>
<dbReference type="KEGG" id="abas:ACPOL_1467"/>
<keyword evidence="1" id="KW-1133">Transmembrane helix</keyword>
<evidence type="ECO:0000256" key="1">
    <source>
        <dbReference type="SAM" id="Phobius"/>
    </source>
</evidence>
<name>A0A2Z5FV99_9BACT</name>
<dbReference type="Proteomes" id="UP000253606">
    <property type="component" value="Chromosome"/>
</dbReference>
<dbReference type="AlphaFoldDB" id="A0A2Z5FV99"/>
<organism evidence="2 3">
    <name type="scientific">Acidisarcina polymorpha</name>
    <dbReference type="NCBI Taxonomy" id="2211140"/>
    <lineage>
        <taxon>Bacteria</taxon>
        <taxon>Pseudomonadati</taxon>
        <taxon>Acidobacteriota</taxon>
        <taxon>Terriglobia</taxon>
        <taxon>Terriglobales</taxon>
        <taxon>Acidobacteriaceae</taxon>
        <taxon>Acidisarcina</taxon>
    </lineage>
</organism>
<feature type="transmembrane region" description="Helical" evidence="1">
    <location>
        <begin position="28"/>
        <end position="46"/>
    </location>
</feature>
<reference evidence="2 3" key="1">
    <citation type="journal article" date="2018" name="Front. Microbiol.">
        <title>Hydrolytic Capabilities as a Key to Environmental Success: Chitinolytic and Cellulolytic Acidobacteria From Acidic Sub-arctic Soils and Boreal Peatlands.</title>
        <authorList>
            <person name="Belova S.E."/>
            <person name="Ravin N.V."/>
            <person name="Pankratov T.A."/>
            <person name="Rakitin A.L."/>
            <person name="Ivanova A.A."/>
            <person name="Beletsky A.V."/>
            <person name="Mardanov A.V."/>
            <person name="Sinninghe Damste J.S."/>
            <person name="Dedysh S.N."/>
        </authorList>
    </citation>
    <scope>NUCLEOTIDE SEQUENCE [LARGE SCALE GENOMIC DNA]</scope>
    <source>
        <strain evidence="2 3">SBC82</strain>
    </source>
</reference>
<sequence>MPEVGNSANSVVVPVKRGFFPLSVRTKSLLIAAIAVSLLVILLLVFQRQAPPEAARLLPESDGIVYLNVTPLRAATHFDAHPVKHDPDYQQFIDATGIQFERDLAQAAFAMHRMANPLGPNGPVAFSSIFVGHFDRLRLASYLERIAQSRETYDGHEIYDIAIDGRTDRVAILSSDIVAVSNTPTAEQIHSILDRHRTAFLPLSSNTLLAQHYKDVPLFSLAWGLGKLAAGLGDDFNVFGFRLPLSVDATFIASLRWAGALRLKVEEIAPNGAAATVSANSLEALLGIFKTAENVLPNAVTSTETKDLLNSVEIEHHDDRAVLTATIPLRFLQTLSSVSGSDSTP</sequence>
<evidence type="ECO:0000313" key="3">
    <source>
        <dbReference type="Proteomes" id="UP000253606"/>
    </source>
</evidence>
<dbReference type="EMBL" id="CP030840">
    <property type="protein sequence ID" value="AXC10813.1"/>
    <property type="molecule type" value="Genomic_DNA"/>
</dbReference>
<dbReference type="RefSeq" id="WP_236657282.1">
    <property type="nucleotide sequence ID" value="NZ_CP030840.1"/>
</dbReference>
<gene>
    <name evidence="2" type="ORF">ACPOL_1467</name>
</gene>
<accession>A0A2Z5FV99</accession>
<keyword evidence="1" id="KW-0472">Membrane</keyword>
<evidence type="ECO:0000313" key="2">
    <source>
        <dbReference type="EMBL" id="AXC10813.1"/>
    </source>
</evidence>
<proteinExistence type="predicted"/>
<keyword evidence="3" id="KW-1185">Reference proteome</keyword>